<dbReference type="SUPFAM" id="SSF53706">
    <property type="entry name" value="Formate dehydrogenase/DMSO reductase, domains 1-3"/>
    <property type="match status" value="1"/>
</dbReference>
<evidence type="ECO:0000256" key="3">
    <source>
        <dbReference type="ARBA" id="ARBA00022723"/>
    </source>
</evidence>
<feature type="domain" description="Molybdopterin dinucleotide-binding" evidence="5">
    <location>
        <begin position="86"/>
        <end position="167"/>
    </location>
</feature>
<dbReference type="SUPFAM" id="SSF50692">
    <property type="entry name" value="ADC-like"/>
    <property type="match status" value="1"/>
</dbReference>
<comment type="cofactor">
    <cofactor evidence="1">
        <name>Mo-bis(molybdopterin guanine dinucleotide)</name>
        <dbReference type="ChEBI" id="CHEBI:60539"/>
    </cofactor>
</comment>
<dbReference type="GO" id="GO:0009061">
    <property type="term" value="P:anaerobic respiration"/>
    <property type="evidence" value="ECO:0007669"/>
    <property type="project" value="TreeGrafter"/>
</dbReference>
<dbReference type="InterPro" id="IPR006657">
    <property type="entry name" value="MoPterin_dinucl-bd_dom"/>
</dbReference>
<evidence type="ECO:0000313" key="6">
    <source>
        <dbReference type="EMBL" id="SUH34180.1"/>
    </source>
</evidence>
<dbReference type="GO" id="GO:0030288">
    <property type="term" value="C:outer membrane-bounded periplasmic space"/>
    <property type="evidence" value="ECO:0007669"/>
    <property type="project" value="TreeGrafter"/>
</dbReference>
<sequence length="225" mass="24859">MTLPPFAAFWQANRLLEMPEDPANAQFVRFADFRRDPDNHPLKTASGKIEIYSTRIASYGYADCPGHPMWLVPDEWHGNADAGQVQLLSAHPAHRLHSQLNYSSLRERYAVAGREPVTIHPQDATTRGIVDGDTVRVWNHRGQVLAGAVVTDGIRPGVICITKAHGRTLNLPQAAYAKRRGKRPDKRSSQFRLGNGCAGNTALVWFEKYTGPALPLTAFDPPANS</sequence>
<dbReference type="Gene3D" id="3.40.228.10">
    <property type="entry name" value="Dimethylsulfoxide Reductase, domain 2"/>
    <property type="match status" value="1"/>
</dbReference>
<dbReference type="Proteomes" id="UP000254712">
    <property type="component" value="Unassembled WGS sequence"/>
</dbReference>
<dbReference type="GO" id="GO:0043546">
    <property type="term" value="F:molybdopterin cofactor binding"/>
    <property type="evidence" value="ECO:0007669"/>
    <property type="project" value="InterPro"/>
</dbReference>
<dbReference type="InterPro" id="IPR009010">
    <property type="entry name" value="Asp_de-COase-like_dom_sf"/>
</dbReference>
<reference evidence="6 7" key="1">
    <citation type="submission" date="2018-06" db="EMBL/GenBank/DDBJ databases">
        <authorList>
            <consortium name="Pathogen Informatics"/>
            <person name="Doyle S."/>
        </authorList>
    </citation>
    <scope>NUCLEOTIDE SEQUENCE [LARGE SCALE GENOMIC DNA]</scope>
    <source>
        <strain evidence="6 7">NCTC8261</strain>
    </source>
</reference>
<evidence type="ECO:0000259" key="5">
    <source>
        <dbReference type="Pfam" id="PF01568"/>
    </source>
</evidence>
<evidence type="ECO:0000256" key="1">
    <source>
        <dbReference type="ARBA" id="ARBA00001942"/>
    </source>
</evidence>
<evidence type="ECO:0000256" key="2">
    <source>
        <dbReference type="ARBA" id="ARBA00022505"/>
    </source>
</evidence>
<dbReference type="InterPro" id="IPR050612">
    <property type="entry name" value="Prok_Mopterin_Oxidored"/>
</dbReference>
<proteinExistence type="predicted"/>
<dbReference type="PROSITE" id="PS00932">
    <property type="entry name" value="MOLYBDOPTERIN_PROK_3"/>
    <property type="match status" value="1"/>
</dbReference>
<dbReference type="Pfam" id="PF01568">
    <property type="entry name" value="Molydop_binding"/>
    <property type="match status" value="1"/>
</dbReference>
<keyword evidence="3" id="KW-0479">Metal-binding</keyword>
<protein>
    <submittedName>
        <fullName evidence="6">Biotin sulfoxide reductase</fullName>
        <ecNumber evidence="6">1.7.2.3</ecNumber>
    </submittedName>
</protein>
<evidence type="ECO:0000313" key="7">
    <source>
        <dbReference type="Proteomes" id="UP000254712"/>
    </source>
</evidence>
<dbReference type="GO" id="GO:0050626">
    <property type="term" value="F:trimethylamine-N-oxide reductase (cytochrome c) activity"/>
    <property type="evidence" value="ECO:0007669"/>
    <property type="project" value="UniProtKB-EC"/>
</dbReference>
<dbReference type="InterPro" id="IPR006655">
    <property type="entry name" value="Mopterin_OxRdtase_prok_CS"/>
</dbReference>
<dbReference type="PANTHER" id="PTHR43742:SF5">
    <property type="entry name" value="BIOTIN SULFOXIDE REDUCTASE"/>
    <property type="match status" value="1"/>
</dbReference>
<name>A0A379WJW5_SALET</name>
<evidence type="ECO:0000256" key="4">
    <source>
        <dbReference type="ARBA" id="ARBA00023002"/>
    </source>
</evidence>
<dbReference type="GO" id="GO:0030151">
    <property type="term" value="F:molybdenum ion binding"/>
    <property type="evidence" value="ECO:0007669"/>
    <property type="project" value="TreeGrafter"/>
</dbReference>
<keyword evidence="2" id="KW-0500">Molybdenum</keyword>
<accession>A0A379WJW5</accession>
<dbReference type="Gene3D" id="2.40.40.20">
    <property type="match status" value="1"/>
</dbReference>
<dbReference type="GO" id="GO:0009055">
    <property type="term" value="F:electron transfer activity"/>
    <property type="evidence" value="ECO:0007669"/>
    <property type="project" value="TreeGrafter"/>
</dbReference>
<dbReference type="AlphaFoldDB" id="A0A379WJW5"/>
<dbReference type="PANTHER" id="PTHR43742">
    <property type="entry name" value="TRIMETHYLAMINE-N-OXIDE REDUCTASE"/>
    <property type="match status" value="1"/>
</dbReference>
<dbReference type="EMBL" id="UGXT01000002">
    <property type="protein sequence ID" value="SUH34180.1"/>
    <property type="molecule type" value="Genomic_DNA"/>
</dbReference>
<dbReference type="Gene3D" id="3.90.55.10">
    <property type="entry name" value="Dimethylsulfoxide Reductase, domain 3"/>
    <property type="match status" value="1"/>
</dbReference>
<keyword evidence="4 6" id="KW-0560">Oxidoreductase</keyword>
<gene>
    <name evidence="6" type="primary">torZ_3</name>
    <name evidence="6" type="ORF">NCTC8261_00353</name>
</gene>
<dbReference type="EC" id="1.7.2.3" evidence="6"/>
<organism evidence="6 7">
    <name type="scientific">Salmonella enterica I</name>
    <dbReference type="NCBI Taxonomy" id="59201"/>
    <lineage>
        <taxon>Bacteria</taxon>
        <taxon>Pseudomonadati</taxon>
        <taxon>Pseudomonadota</taxon>
        <taxon>Gammaproteobacteria</taxon>
        <taxon>Enterobacterales</taxon>
        <taxon>Enterobacteriaceae</taxon>
        <taxon>Salmonella</taxon>
    </lineage>
</organism>